<gene>
    <name evidence="6" type="ORF">V6N11_040840</name>
</gene>
<dbReference type="InterPro" id="IPR050907">
    <property type="entry name" value="SRSF"/>
</dbReference>
<dbReference type="PROSITE" id="PS50102">
    <property type="entry name" value="RRM"/>
    <property type="match status" value="1"/>
</dbReference>
<keyword evidence="4" id="KW-0694">RNA-binding</keyword>
<dbReference type="Proteomes" id="UP001396334">
    <property type="component" value="Unassembled WGS sequence"/>
</dbReference>
<dbReference type="EMBL" id="JBBPBN010000022">
    <property type="protein sequence ID" value="KAK9012806.1"/>
    <property type="molecule type" value="Genomic_DNA"/>
</dbReference>
<dbReference type="Pfam" id="PF00076">
    <property type="entry name" value="RRM_1"/>
    <property type="match status" value="1"/>
</dbReference>
<dbReference type="Pfam" id="PF11721">
    <property type="entry name" value="Malectin"/>
    <property type="match status" value="1"/>
</dbReference>
<proteinExistence type="predicted"/>
<keyword evidence="1" id="KW-0507">mRNA processing</keyword>
<protein>
    <recommendedName>
        <fullName evidence="5">RRM domain-containing protein</fullName>
    </recommendedName>
</protein>
<dbReference type="PANTHER" id="PTHR23147">
    <property type="entry name" value="SERINE/ARGININE RICH SPLICING FACTOR"/>
    <property type="match status" value="1"/>
</dbReference>
<evidence type="ECO:0000256" key="2">
    <source>
        <dbReference type="ARBA" id="ARBA00022728"/>
    </source>
</evidence>
<dbReference type="CDD" id="cd00590">
    <property type="entry name" value="RRM_SF"/>
    <property type="match status" value="1"/>
</dbReference>
<evidence type="ECO:0000256" key="1">
    <source>
        <dbReference type="ARBA" id="ARBA00022664"/>
    </source>
</evidence>
<dbReference type="Gene3D" id="2.60.120.430">
    <property type="entry name" value="Galactose-binding lectin"/>
    <property type="match status" value="1"/>
</dbReference>
<dbReference type="InterPro" id="IPR000504">
    <property type="entry name" value="RRM_dom"/>
</dbReference>
<keyword evidence="3" id="KW-0508">mRNA splicing</keyword>
<dbReference type="SMART" id="SM00360">
    <property type="entry name" value="RRM"/>
    <property type="match status" value="1"/>
</dbReference>
<evidence type="ECO:0000313" key="7">
    <source>
        <dbReference type="Proteomes" id="UP001396334"/>
    </source>
</evidence>
<dbReference type="InterPro" id="IPR012677">
    <property type="entry name" value="Nucleotide-bd_a/b_plait_sf"/>
</dbReference>
<dbReference type="InterPro" id="IPR035979">
    <property type="entry name" value="RBD_domain_sf"/>
</dbReference>
<dbReference type="SUPFAM" id="SSF54928">
    <property type="entry name" value="RNA-binding domain, RBD"/>
    <property type="match status" value="1"/>
</dbReference>
<evidence type="ECO:0000256" key="3">
    <source>
        <dbReference type="ARBA" id="ARBA00023187"/>
    </source>
</evidence>
<evidence type="ECO:0000259" key="5">
    <source>
        <dbReference type="PROSITE" id="PS50102"/>
    </source>
</evidence>
<keyword evidence="2" id="KW-0747">Spliceosome</keyword>
<evidence type="ECO:0000313" key="6">
    <source>
        <dbReference type="EMBL" id="KAK9012806.1"/>
    </source>
</evidence>
<name>A0ABR2RIR8_9ROSI</name>
<organism evidence="6 7">
    <name type="scientific">Hibiscus sabdariffa</name>
    <name type="common">roselle</name>
    <dbReference type="NCBI Taxonomy" id="183260"/>
    <lineage>
        <taxon>Eukaryota</taxon>
        <taxon>Viridiplantae</taxon>
        <taxon>Streptophyta</taxon>
        <taxon>Embryophyta</taxon>
        <taxon>Tracheophyta</taxon>
        <taxon>Spermatophyta</taxon>
        <taxon>Magnoliopsida</taxon>
        <taxon>eudicotyledons</taxon>
        <taxon>Gunneridae</taxon>
        <taxon>Pentapetalae</taxon>
        <taxon>rosids</taxon>
        <taxon>malvids</taxon>
        <taxon>Malvales</taxon>
        <taxon>Malvaceae</taxon>
        <taxon>Malvoideae</taxon>
        <taxon>Hibiscus</taxon>
    </lineage>
</organism>
<keyword evidence="7" id="KW-1185">Reference proteome</keyword>
<dbReference type="InterPro" id="IPR021720">
    <property type="entry name" value="Malectin_dom"/>
</dbReference>
<evidence type="ECO:0000256" key="4">
    <source>
        <dbReference type="PROSITE-ProRule" id="PRU00176"/>
    </source>
</evidence>
<sequence length="168" mass="19275">MPSGTFVLAGNRSGCNGKGLWHLFSRHGEVVATFIARKLSRGGKRFGFVRFKDEVDAGRAMERLNDFEVYGYRIIVKPANQKRNKADSNQRYRSFNSSAEDRRKGLLWYGLDNGDYTYTLILFFLELNDTVGVGQRVFDIYINDEKEEENFDISTTDGNLLLLFYALT</sequence>
<dbReference type="Gene3D" id="3.30.70.330">
    <property type="match status" value="1"/>
</dbReference>
<feature type="domain" description="RRM" evidence="5">
    <location>
        <begin position="5"/>
        <end position="81"/>
    </location>
</feature>
<reference evidence="6 7" key="1">
    <citation type="journal article" date="2024" name="G3 (Bethesda)">
        <title>Genome assembly of Hibiscus sabdariffa L. provides insights into metabolisms of medicinal natural products.</title>
        <authorList>
            <person name="Kim T."/>
        </authorList>
    </citation>
    <scope>NUCLEOTIDE SEQUENCE [LARGE SCALE GENOMIC DNA]</scope>
    <source>
        <strain evidence="6">TK-2024</strain>
        <tissue evidence="6">Old leaves</tissue>
    </source>
</reference>
<accession>A0ABR2RIR8</accession>
<comment type="caution">
    <text evidence="6">The sequence shown here is derived from an EMBL/GenBank/DDBJ whole genome shotgun (WGS) entry which is preliminary data.</text>
</comment>